<dbReference type="OrthoDB" id="3358017at2759"/>
<dbReference type="EMBL" id="KN822208">
    <property type="protein sequence ID" value="KIM52543.1"/>
    <property type="molecule type" value="Genomic_DNA"/>
</dbReference>
<feature type="transmembrane region" description="Helical" evidence="5">
    <location>
        <begin position="244"/>
        <end position="263"/>
    </location>
</feature>
<evidence type="ECO:0000256" key="3">
    <source>
        <dbReference type="ARBA" id="ARBA00022989"/>
    </source>
</evidence>
<dbReference type="GO" id="GO:0000324">
    <property type="term" value="C:fungal-type vacuole"/>
    <property type="evidence" value="ECO:0007669"/>
    <property type="project" value="TreeGrafter"/>
</dbReference>
<evidence type="ECO:0000256" key="1">
    <source>
        <dbReference type="ARBA" id="ARBA00004141"/>
    </source>
</evidence>
<evidence type="ECO:0000256" key="2">
    <source>
        <dbReference type="ARBA" id="ARBA00022692"/>
    </source>
</evidence>
<reference evidence="7" key="2">
    <citation type="submission" date="2015-01" db="EMBL/GenBank/DDBJ databases">
        <title>Evolutionary Origins and Diversification of the Mycorrhizal Mutualists.</title>
        <authorList>
            <consortium name="DOE Joint Genome Institute"/>
            <consortium name="Mycorrhizal Genomics Consortium"/>
            <person name="Kohler A."/>
            <person name="Kuo A."/>
            <person name="Nagy L.G."/>
            <person name="Floudas D."/>
            <person name="Copeland A."/>
            <person name="Barry K.W."/>
            <person name="Cichocki N."/>
            <person name="Veneault-Fourrey C."/>
            <person name="LaButti K."/>
            <person name="Lindquist E.A."/>
            <person name="Lipzen A."/>
            <person name="Lundell T."/>
            <person name="Morin E."/>
            <person name="Murat C."/>
            <person name="Riley R."/>
            <person name="Ohm R."/>
            <person name="Sun H."/>
            <person name="Tunlid A."/>
            <person name="Henrissat B."/>
            <person name="Grigoriev I.V."/>
            <person name="Hibbett D.S."/>
            <person name="Martin F."/>
        </authorList>
    </citation>
    <scope>NUCLEOTIDE SEQUENCE [LARGE SCALE GENOMIC DNA]</scope>
    <source>
        <strain evidence="7">Foug A</strain>
    </source>
</reference>
<dbReference type="FunCoup" id="A0A0C2YS50">
    <property type="interactions" value="24"/>
</dbReference>
<name>A0A0C2YS50_9AGAM</name>
<accession>A0A0C2YS50</accession>
<keyword evidence="3 5" id="KW-1133">Transmembrane helix</keyword>
<dbReference type="InterPro" id="IPR007568">
    <property type="entry name" value="RTA1"/>
</dbReference>
<dbReference type="HOGENOM" id="CLU_033465_6_0_1"/>
<dbReference type="GO" id="GO:0005886">
    <property type="term" value="C:plasma membrane"/>
    <property type="evidence" value="ECO:0007669"/>
    <property type="project" value="TreeGrafter"/>
</dbReference>
<gene>
    <name evidence="6" type="ORF">SCLCIDRAFT_140998</name>
</gene>
<evidence type="ECO:0008006" key="8">
    <source>
        <dbReference type="Google" id="ProtNLM"/>
    </source>
</evidence>
<organism evidence="6 7">
    <name type="scientific">Scleroderma citrinum Foug A</name>
    <dbReference type="NCBI Taxonomy" id="1036808"/>
    <lineage>
        <taxon>Eukaryota</taxon>
        <taxon>Fungi</taxon>
        <taxon>Dikarya</taxon>
        <taxon>Basidiomycota</taxon>
        <taxon>Agaricomycotina</taxon>
        <taxon>Agaricomycetes</taxon>
        <taxon>Agaricomycetidae</taxon>
        <taxon>Boletales</taxon>
        <taxon>Sclerodermatineae</taxon>
        <taxon>Sclerodermataceae</taxon>
        <taxon>Scleroderma</taxon>
    </lineage>
</organism>
<dbReference type="PANTHER" id="PTHR31465:SF9">
    <property type="entry name" value="SPHINGOID LONG-CHAIN BASE TRANSPORTER RSB1"/>
    <property type="match status" value="1"/>
</dbReference>
<sequence length="279" mass="31639">MSFEPYNYVPTRWICILYVLLFGVSTVLHLFQAIKFRMWWLLPTVVFAGILEIFGWSARLWSSISPVLLIPFEMQLVGTILAPTPFIAANFLTLGRIIDQLGPQYSRLSPKLYAIIFLSFDSVCLVIQAVGGGRAAEEVNTHRNPKDGGNIMLSGVAVQMLSMTLYVICAAEFLVRFLRDSPVRKHVTPVIGEKREAKLREWNTMKILVISLFFEAVFLFFRSIYRTIELANGWRGPIISTQVYFNVFDGAMITLAMFTMNAIHPGSFLRRAVPDTEGR</sequence>
<protein>
    <recommendedName>
        <fullName evidence="8">RTA1 like protein</fullName>
    </recommendedName>
</protein>
<evidence type="ECO:0000256" key="4">
    <source>
        <dbReference type="ARBA" id="ARBA00023136"/>
    </source>
</evidence>
<comment type="subcellular location">
    <subcellularLocation>
        <location evidence="1">Membrane</location>
        <topology evidence="1">Multi-pass membrane protein</topology>
    </subcellularLocation>
</comment>
<dbReference type="AlphaFoldDB" id="A0A0C2YS50"/>
<reference evidence="6 7" key="1">
    <citation type="submission" date="2014-04" db="EMBL/GenBank/DDBJ databases">
        <authorList>
            <consortium name="DOE Joint Genome Institute"/>
            <person name="Kuo A."/>
            <person name="Kohler A."/>
            <person name="Nagy L.G."/>
            <person name="Floudas D."/>
            <person name="Copeland A."/>
            <person name="Barry K.W."/>
            <person name="Cichocki N."/>
            <person name="Veneault-Fourrey C."/>
            <person name="LaButti K."/>
            <person name="Lindquist E.A."/>
            <person name="Lipzen A."/>
            <person name="Lundell T."/>
            <person name="Morin E."/>
            <person name="Murat C."/>
            <person name="Sun H."/>
            <person name="Tunlid A."/>
            <person name="Henrissat B."/>
            <person name="Grigoriev I.V."/>
            <person name="Hibbett D.S."/>
            <person name="Martin F."/>
            <person name="Nordberg H.P."/>
            <person name="Cantor M.N."/>
            <person name="Hua S.X."/>
        </authorList>
    </citation>
    <scope>NUCLEOTIDE SEQUENCE [LARGE SCALE GENOMIC DNA]</scope>
    <source>
        <strain evidence="6 7">Foug A</strain>
    </source>
</reference>
<dbReference type="InParanoid" id="A0A0C2YS50"/>
<evidence type="ECO:0000313" key="7">
    <source>
        <dbReference type="Proteomes" id="UP000053989"/>
    </source>
</evidence>
<dbReference type="STRING" id="1036808.A0A0C2YS50"/>
<feature type="transmembrane region" description="Helical" evidence="5">
    <location>
        <begin position="68"/>
        <end position="92"/>
    </location>
</feature>
<keyword evidence="2 5" id="KW-0812">Transmembrane</keyword>
<feature type="transmembrane region" description="Helical" evidence="5">
    <location>
        <begin position="112"/>
        <end position="131"/>
    </location>
</feature>
<dbReference type="Pfam" id="PF04479">
    <property type="entry name" value="RTA1"/>
    <property type="match status" value="1"/>
</dbReference>
<feature type="transmembrane region" description="Helical" evidence="5">
    <location>
        <begin position="12"/>
        <end position="31"/>
    </location>
</feature>
<dbReference type="Proteomes" id="UP000053989">
    <property type="component" value="Unassembled WGS sequence"/>
</dbReference>
<feature type="transmembrane region" description="Helical" evidence="5">
    <location>
        <begin position="38"/>
        <end position="56"/>
    </location>
</feature>
<keyword evidence="4 5" id="KW-0472">Membrane</keyword>
<keyword evidence="7" id="KW-1185">Reference proteome</keyword>
<dbReference type="PANTHER" id="PTHR31465">
    <property type="entry name" value="PROTEIN RTA1-RELATED"/>
    <property type="match status" value="1"/>
</dbReference>
<evidence type="ECO:0000313" key="6">
    <source>
        <dbReference type="EMBL" id="KIM52543.1"/>
    </source>
</evidence>
<evidence type="ECO:0000256" key="5">
    <source>
        <dbReference type="SAM" id="Phobius"/>
    </source>
</evidence>
<feature type="transmembrane region" description="Helical" evidence="5">
    <location>
        <begin position="151"/>
        <end position="175"/>
    </location>
</feature>
<feature type="transmembrane region" description="Helical" evidence="5">
    <location>
        <begin position="204"/>
        <end position="224"/>
    </location>
</feature>
<proteinExistence type="predicted"/>